<evidence type="ECO:0000313" key="3">
    <source>
        <dbReference type="Proteomes" id="UP000187203"/>
    </source>
</evidence>
<organism evidence="2 3">
    <name type="scientific">Corchorus olitorius</name>
    <dbReference type="NCBI Taxonomy" id="93759"/>
    <lineage>
        <taxon>Eukaryota</taxon>
        <taxon>Viridiplantae</taxon>
        <taxon>Streptophyta</taxon>
        <taxon>Embryophyta</taxon>
        <taxon>Tracheophyta</taxon>
        <taxon>Spermatophyta</taxon>
        <taxon>Magnoliopsida</taxon>
        <taxon>eudicotyledons</taxon>
        <taxon>Gunneridae</taxon>
        <taxon>Pentapetalae</taxon>
        <taxon>rosids</taxon>
        <taxon>malvids</taxon>
        <taxon>Malvales</taxon>
        <taxon>Malvaceae</taxon>
        <taxon>Grewioideae</taxon>
        <taxon>Apeibeae</taxon>
        <taxon>Corchorus</taxon>
    </lineage>
</organism>
<dbReference type="EMBL" id="AWUE01012723">
    <property type="protein sequence ID" value="OMP08439.1"/>
    <property type="molecule type" value="Genomic_DNA"/>
</dbReference>
<dbReference type="AlphaFoldDB" id="A0A1R3KN02"/>
<comment type="caution">
    <text evidence="2">The sequence shown here is derived from an EMBL/GenBank/DDBJ whole genome shotgun (WGS) entry which is preliminary data.</text>
</comment>
<evidence type="ECO:0000313" key="2">
    <source>
        <dbReference type="EMBL" id="OMP08439.1"/>
    </source>
</evidence>
<protein>
    <submittedName>
        <fullName evidence="2">Uncharacterized protein</fullName>
    </submittedName>
</protein>
<name>A0A1R3KN02_9ROSI</name>
<gene>
    <name evidence="2" type="ORF">COLO4_06477</name>
</gene>
<dbReference type="Proteomes" id="UP000187203">
    <property type="component" value="Unassembled WGS sequence"/>
</dbReference>
<evidence type="ECO:0000256" key="1">
    <source>
        <dbReference type="SAM" id="MobiDB-lite"/>
    </source>
</evidence>
<accession>A0A1R3KN02</accession>
<keyword evidence="3" id="KW-1185">Reference proteome</keyword>
<proteinExistence type="predicted"/>
<reference evidence="3" key="1">
    <citation type="submission" date="2013-09" db="EMBL/GenBank/DDBJ databases">
        <title>Corchorus olitorius genome sequencing.</title>
        <authorList>
            <person name="Alam M."/>
            <person name="Haque M.S."/>
            <person name="Islam M.S."/>
            <person name="Emdad E.M."/>
            <person name="Islam M.M."/>
            <person name="Ahmed B."/>
            <person name="Halim A."/>
            <person name="Hossen Q.M.M."/>
            <person name="Hossain M.Z."/>
            <person name="Ahmed R."/>
            <person name="Khan M.M."/>
            <person name="Islam R."/>
            <person name="Rashid M.M."/>
            <person name="Khan S.A."/>
            <person name="Rahman M.S."/>
            <person name="Alam M."/>
            <person name="Yahiya A.S."/>
            <person name="Khan M.S."/>
            <person name="Azam M.S."/>
            <person name="Haque T."/>
            <person name="Lashkar M.Z.H."/>
            <person name="Akhand A.I."/>
            <person name="Morshed G."/>
            <person name="Roy S."/>
            <person name="Uddin K.S."/>
            <person name="Rabeya T."/>
            <person name="Hossain A.S."/>
            <person name="Chowdhury A."/>
            <person name="Snigdha A.R."/>
            <person name="Mortoza M.S."/>
            <person name="Matin S.A."/>
            <person name="Hoque S.M.E."/>
            <person name="Islam M.K."/>
            <person name="Roy D.K."/>
            <person name="Haider R."/>
            <person name="Moosa M.M."/>
            <person name="Elias S.M."/>
            <person name="Hasan A.M."/>
            <person name="Jahan S."/>
            <person name="Shafiuddin M."/>
            <person name="Mahmood N."/>
            <person name="Shommy N.S."/>
        </authorList>
    </citation>
    <scope>NUCLEOTIDE SEQUENCE [LARGE SCALE GENOMIC DNA]</scope>
    <source>
        <strain evidence="3">cv. O-4</strain>
    </source>
</reference>
<sequence length="55" mass="6079">MAKGCNPDCSRVPSSNAQAPRFSAQAPFHLSQMRQNPQLDYTWVPSRDAQAPMST</sequence>
<feature type="region of interest" description="Disordered" evidence="1">
    <location>
        <begin position="1"/>
        <end position="33"/>
    </location>
</feature>